<evidence type="ECO:0000256" key="2">
    <source>
        <dbReference type="ARBA" id="ARBA00002451"/>
    </source>
</evidence>
<dbReference type="Pfam" id="PF09286">
    <property type="entry name" value="Pro-kuma_activ"/>
    <property type="match status" value="1"/>
</dbReference>
<dbReference type="InterPro" id="IPR030400">
    <property type="entry name" value="Sedolisin_dom"/>
</dbReference>
<feature type="active site" description="Charge relay system" evidence="11">
    <location>
        <position position="304"/>
    </location>
</feature>
<dbReference type="CDD" id="cd11377">
    <property type="entry name" value="Pro-peptidase_S53"/>
    <property type="match status" value="1"/>
</dbReference>
<evidence type="ECO:0000313" key="14">
    <source>
        <dbReference type="EMBL" id="KAK7465005.1"/>
    </source>
</evidence>
<evidence type="ECO:0000256" key="11">
    <source>
        <dbReference type="PROSITE-ProRule" id="PRU01032"/>
    </source>
</evidence>
<feature type="domain" description="Peptidase S53" evidence="13">
    <location>
        <begin position="223"/>
        <end position="632"/>
    </location>
</feature>
<evidence type="ECO:0000256" key="10">
    <source>
        <dbReference type="ARBA" id="ARBA00023145"/>
    </source>
</evidence>
<feature type="binding site" evidence="11">
    <location>
        <position position="610"/>
    </location>
    <ligand>
        <name>Ca(2+)</name>
        <dbReference type="ChEBI" id="CHEBI:29108"/>
    </ligand>
</feature>
<dbReference type="InterPro" id="IPR015366">
    <property type="entry name" value="S53_propep"/>
</dbReference>
<dbReference type="SMART" id="SM00944">
    <property type="entry name" value="Pro-kuma_activ"/>
    <property type="match status" value="1"/>
</dbReference>
<keyword evidence="8 11" id="KW-0720">Serine protease</keyword>
<protein>
    <recommendedName>
        <fullName evidence="4">tripeptidyl-peptidase II</fullName>
        <ecNumber evidence="4">3.4.14.10</ecNumber>
    </recommendedName>
</protein>
<keyword evidence="12" id="KW-0732">Signal</keyword>
<keyword evidence="5 11" id="KW-0645">Protease</keyword>
<proteinExistence type="predicted"/>
<evidence type="ECO:0000259" key="13">
    <source>
        <dbReference type="PROSITE" id="PS51695"/>
    </source>
</evidence>
<feature type="signal peptide" evidence="12">
    <location>
        <begin position="1"/>
        <end position="17"/>
    </location>
</feature>
<dbReference type="InterPro" id="IPR000209">
    <property type="entry name" value="Peptidase_S8/S53_dom"/>
</dbReference>
<evidence type="ECO:0000256" key="8">
    <source>
        <dbReference type="ARBA" id="ARBA00022825"/>
    </source>
</evidence>
<evidence type="ECO:0000256" key="3">
    <source>
        <dbReference type="ARBA" id="ARBA00004239"/>
    </source>
</evidence>
<comment type="subcellular location">
    <subcellularLocation>
        <location evidence="3">Secreted</location>
        <location evidence="3">Extracellular space</location>
    </subcellularLocation>
</comment>
<comment type="function">
    <text evidence="2">Secreted tripeptidyl-peptidase which degrades proteins at acidic pHs and is involved in virulence.</text>
</comment>
<evidence type="ECO:0000256" key="6">
    <source>
        <dbReference type="ARBA" id="ARBA00022723"/>
    </source>
</evidence>
<dbReference type="InterPro" id="IPR050819">
    <property type="entry name" value="Tripeptidyl-peptidase_I"/>
</dbReference>
<keyword evidence="9 11" id="KW-0106">Calcium</keyword>
<evidence type="ECO:0000256" key="7">
    <source>
        <dbReference type="ARBA" id="ARBA00022801"/>
    </source>
</evidence>
<feature type="binding site" evidence="11">
    <location>
        <position position="592"/>
    </location>
    <ligand>
        <name>Ca(2+)</name>
        <dbReference type="ChEBI" id="CHEBI:29108"/>
    </ligand>
</feature>
<dbReference type="PROSITE" id="PS51695">
    <property type="entry name" value="SEDOLISIN"/>
    <property type="match status" value="1"/>
</dbReference>
<evidence type="ECO:0000256" key="12">
    <source>
        <dbReference type="SAM" id="SignalP"/>
    </source>
</evidence>
<reference evidence="14 15" key="1">
    <citation type="submission" date="2024-01" db="EMBL/GenBank/DDBJ databases">
        <title>A draft genome for the cacao thread blight pathogen Marasmiellus scandens.</title>
        <authorList>
            <person name="Baruah I.K."/>
            <person name="Leung J."/>
            <person name="Bukari Y."/>
            <person name="Amoako-Attah I."/>
            <person name="Meinhardt L.W."/>
            <person name="Bailey B.A."/>
            <person name="Cohen S.P."/>
        </authorList>
    </citation>
    <scope>NUCLEOTIDE SEQUENCE [LARGE SCALE GENOMIC DNA]</scope>
    <source>
        <strain evidence="14 15">GH-19</strain>
    </source>
</reference>
<sequence length="633" mass="67831">MKTLISLVFLSLSTALAVPFLHHVVHEKRAMDPIDWEVAGRANAHTTLPLRIGLKQQNIENIEDMLMSVSHPGSPTYGQHWTAKQVVDTFSPTENTIGSVLQWLLDSGFSSDKIQLSGNRGWLQVHATVGEIEQLLRTEYHVYTHSETGEEQIGCKTYSIPTHLQEHVDLIRPTVHFNHRPSPAYMPKFKRTGGIGASDDVGPTVSAKKLSSAQPSLDDCDSMITLDCLRALYDVNYTPVSTDTNTFGVVEFTPQSFLENDLDLFFANFSPSLVGSRPDTILIDGAIVQTENQSANLNAESDLDLEYAMGLTAPQPVTLLQVGDIVEGGSFDNWLDAVDASFCTFEGGDDPDQDGIYPDTQPGGFKGPEDCGIIDPPHVVSISYAQDESTVTPAFANRQCAEHAKLGLMGTSVFYSSGDRGVAGNNNVCLTADGTPDQNGIRFNPEFPVTCPFVTAVGATQINPGSTVDDPESACMQRIFSGGGFSNIFAVPDYQADAVSAYLTNHPPPFTSEQFNTTGSRAIPDISANGANYVVAVNGQFRTVFGTSASAPVVASLFTLINDARLAANKGPVGFINPAIYSAQFKDALNDITTGSNPGCGSDGFSATEGWDPVTGVGTPSLSKLIPLFLNLP</sequence>
<dbReference type="CDD" id="cd04056">
    <property type="entry name" value="Peptidases_S53"/>
    <property type="match status" value="1"/>
</dbReference>
<feature type="active site" description="Charge relay system" evidence="11">
    <location>
        <position position="300"/>
    </location>
</feature>
<comment type="catalytic activity">
    <reaction evidence="1">
        <text>Release of an N-terminal tripeptide from a polypeptide.</text>
        <dbReference type="EC" id="3.4.14.10"/>
    </reaction>
</comment>
<organism evidence="14 15">
    <name type="scientific">Marasmiellus scandens</name>
    <dbReference type="NCBI Taxonomy" id="2682957"/>
    <lineage>
        <taxon>Eukaryota</taxon>
        <taxon>Fungi</taxon>
        <taxon>Dikarya</taxon>
        <taxon>Basidiomycota</taxon>
        <taxon>Agaricomycotina</taxon>
        <taxon>Agaricomycetes</taxon>
        <taxon>Agaricomycetidae</taxon>
        <taxon>Agaricales</taxon>
        <taxon>Marasmiineae</taxon>
        <taxon>Omphalotaceae</taxon>
        <taxon>Marasmiellus</taxon>
    </lineage>
</organism>
<evidence type="ECO:0000313" key="15">
    <source>
        <dbReference type="Proteomes" id="UP001498398"/>
    </source>
</evidence>
<keyword evidence="7 11" id="KW-0378">Hydrolase</keyword>
<gene>
    <name evidence="14" type="ORF">VKT23_006216</name>
</gene>
<dbReference type="InterPro" id="IPR036852">
    <property type="entry name" value="Peptidase_S8/S53_dom_sf"/>
</dbReference>
<dbReference type="EC" id="3.4.14.10" evidence="4"/>
<dbReference type="SUPFAM" id="SSF54897">
    <property type="entry name" value="Protease propeptides/inhibitors"/>
    <property type="match status" value="1"/>
</dbReference>
<evidence type="ECO:0000256" key="9">
    <source>
        <dbReference type="ARBA" id="ARBA00022837"/>
    </source>
</evidence>
<dbReference type="Gene3D" id="3.40.50.200">
    <property type="entry name" value="Peptidase S8/S53 domain"/>
    <property type="match status" value="1"/>
</dbReference>
<accession>A0ABR1JRN6</accession>
<comment type="caution">
    <text evidence="14">The sequence shown here is derived from an EMBL/GenBank/DDBJ whole genome shotgun (WGS) entry which is preliminary data.</text>
</comment>
<keyword evidence="6 11" id="KW-0479">Metal-binding</keyword>
<dbReference type="Proteomes" id="UP001498398">
    <property type="component" value="Unassembled WGS sequence"/>
</dbReference>
<name>A0ABR1JRN6_9AGAR</name>
<evidence type="ECO:0000256" key="1">
    <source>
        <dbReference type="ARBA" id="ARBA00001910"/>
    </source>
</evidence>
<feature type="chain" id="PRO_5045987161" description="tripeptidyl-peptidase II" evidence="12">
    <location>
        <begin position="18"/>
        <end position="633"/>
    </location>
</feature>
<dbReference type="PANTHER" id="PTHR14218:SF19">
    <property type="entry name" value="SERINE PROTEASE AORO, PUTATIVE (AFU_ORTHOLOGUE AFUA_6G10250)-RELATED"/>
    <property type="match status" value="1"/>
</dbReference>
<dbReference type="EMBL" id="JBANRG010000007">
    <property type="protein sequence ID" value="KAK7465005.1"/>
    <property type="molecule type" value="Genomic_DNA"/>
</dbReference>
<keyword evidence="15" id="KW-1185">Reference proteome</keyword>
<evidence type="ECO:0000256" key="5">
    <source>
        <dbReference type="ARBA" id="ARBA00022670"/>
    </source>
</evidence>
<keyword evidence="10" id="KW-0865">Zymogen</keyword>
<dbReference type="Pfam" id="PF00082">
    <property type="entry name" value="Peptidase_S8"/>
    <property type="match status" value="1"/>
</dbReference>
<feature type="binding site" evidence="11">
    <location>
        <position position="591"/>
    </location>
    <ligand>
        <name>Ca(2+)</name>
        <dbReference type="ChEBI" id="CHEBI:29108"/>
    </ligand>
</feature>
<comment type="cofactor">
    <cofactor evidence="11">
        <name>Ca(2+)</name>
        <dbReference type="ChEBI" id="CHEBI:29108"/>
    </cofactor>
    <text evidence="11">Binds 1 Ca(2+) ion per subunit.</text>
</comment>
<feature type="binding site" evidence="11">
    <location>
        <position position="612"/>
    </location>
    <ligand>
        <name>Ca(2+)</name>
        <dbReference type="ChEBI" id="CHEBI:29108"/>
    </ligand>
</feature>
<feature type="active site" description="Charge relay system" evidence="11">
    <location>
        <position position="548"/>
    </location>
</feature>
<dbReference type="SUPFAM" id="SSF52743">
    <property type="entry name" value="Subtilisin-like"/>
    <property type="match status" value="1"/>
</dbReference>
<dbReference type="PANTHER" id="PTHR14218">
    <property type="entry name" value="PROTEASE S8 TRIPEPTIDYL PEPTIDASE I CLN2"/>
    <property type="match status" value="1"/>
</dbReference>
<evidence type="ECO:0000256" key="4">
    <source>
        <dbReference type="ARBA" id="ARBA00012462"/>
    </source>
</evidence>